<dbReference type="InterPro" id="IPR040632">
    <property type="entry name" value="Sulfotransfer_4"/>
</dbReference>
<dbReference type="Proteomes" id="UP001610063">
    <property type="component" value="Unassembled WGS sequence"/>
</dbReference>
<dbReference type="SUPFAM" id="SSF52540">
    <property type="entry name" value="P-loop containing nucleoside triphosphate hydrolases"/>
    <property type="match status" value="1"/>
</dbReference>
<name>A0ABW7NE62_9BACT</name>
<dbReference type="PANTHER" id="PTHR36978">
    <property type="entry name" value="P-LOOP CONTAINING NUCLEOTIDE TRIPHOSPHATE HYDROLASE"/>
    <property type="match status" value="1"/>
</dbReference>
<gene>
    <name evidence="1" type="ORF">ACHKAR_15035</name>
</gene>
<evidence type="ECO:0000313" key="1">
    <source>
        <dbReference type="EMBL" id="MFH6984769.1"/>
    </source>
</evidence>
<sequence>MFGRYSQARKIFCVGLNKTGTTSLKFALGELGFKVGDEEKAKGLLDSWAMRDFRPIVKYCKSAEAFQDSPFSFPYTYVALDQAFPGSKFILTERDDPDQWVSSLINFHGKLWANGQTPTKEHLQAAFNSSPGRPWKVNRLLFDTPESDPYNREILIRFYNEYNRGIKDYFKERKMDLLVINLNDKSSYNKFCSFLSVNPVREVFPKLNSSH</sequence>
<dbReference type="PANTHER" id="PTHR36978:SF4">
    <property type="entry name" value="P-LOOP CONTAINING NUCLEOSIDE TRIPHOSPHATE HYDROLASE PROTEIN"/>
    <property type="match status" value="1"/>
</dbReference>
<reference evidence="1 2" key="1">
    <citation type="journal article" date="2013" name="Int. J. Syst. Evol. Microbiol.">
        <title>Marinoscillum luteum sp. nov., isolated from marine sediment.</title>
        <authorList>
            <person name="Cha I.T."/>
            <person name="Park S.J."/>
            <person name="Kim S.J."/>
            <person name="Kim J.G."/>
            <person name="Jung M.Y."/>
            <person name="Shin K.S."/>
            <person name="Kwon K.K."/>
            <person name="Yang S.H."/>
            <person name="Seo Y.S."/>
            <person name="Rhee S.K."/>
        </authorList>
    </citation>
    <scope>NUCLEOTIDE SEQUENCE [LARGE SCALE GENOMIC DNA]</scope>
    <source>
        <strain evidence="1 2">KCTC 23939</strain>
    </source>
</reference>
<keyword evidence="2" id="KW-1185">Reference proteome</keyword>
<protein>
    <submittedName>
        <fullName evidence="1">Sulfotransferase</fullName>
    </submittedName>
</protein>
<dbReference type="Gene3D" id="3.40.50.300">
    <property type="entry name" value="P-loop containing nucleotide triphosphate hydrolases"/>
    <property type="match status" value="1"/>
</dbReference>
<evidence type="ECO:0000313" key="2">
    <source>
        <dbReference type="Proteomes" id="UP001610063"/>
    </source>
</evidence>
<accession>A0ABW7NE62</accession>
<dbReference type="EMBL" id="JBIPKE010000018">
    <property type="protein sequence ID" value="MFH6984769.1"/>
    <property type="molecule type" value="Genomic_DNA"/>
</dbReference>
<organism evidence="1 2">
    <name type="scientific">Marinoscillum luteum</name>
    <dbReference type="NCBI Taxonomy" id="861051"/>
    <lineage>
        <taxon>Bacteria</taxon>
        <taxon>Pseudomonadati</taxon>
        <taxon>Bacteroidota</taxon>
        <taxon>Cytophagia</taxon>
        <taxon>Cytophagales</taxon>
        <taxon>Reichenbachiellaceae</taxon>
        <taxon>Marinoscillum</taxon>
    </lineage>
</organism>
<comment type="caution">
    <text evidence="1">The sequence shown here is derived from an EMBL/GenBank/DDBJ whole genome shotgun (WGS) entry which is preliminary data.</text>
</comment>
<dbReference type="Pfam" id="PF17784">
    <property type="entry name" value="Sulfotransfer_4"/>
    <property type="match status" value="1"/>
</dbReference>
<proteinExistence type="predicted"/>
<dbReference type="InterPro" id="IPR027417">
    <property type="entry name" value="P-loop_NTPase"/>
</dbReference>
<dbReference type="RefSeq" id="WP_159583873.1">
    <property type="nucleotide sequence ID" value="NZ_JBIPKE010000018.1"/>
</dbReference>